<evidence type="ECO:0000256" key="4">
    <source>
        <dbReference type="ARBA" id="ARBA00022729"/>
    </source>
</evidence>
<protein>
    <recommendedName>
        <fullName evidence="5">RxLR effector protein</fullName>
    </recommendedName>
</protein>
<comment type="similarity">
    <text evidence="2 5">Belongs to the RxLR effector family.</text>
</comment>
<comment type="function">
    <text evidence="5">Effector that suppresses plant defense responses during pathogen infection.</text>
</comment>
<accession>A0A225WW38</accession>
<dbReference type="Proteomes" id="UP000198211">
    <property type="component" value="Unassembled WGS sequence"/>
</dbReference>
<name>A0A225WW38_9STRA</name>
<comment type="caution">
    <text evidence="6">The sequence shown here is derived from an EMBL/GenBank/DDBJ whole genome shotgun (WGS) entry which is preliminary data.</text>
</comment>
<evidence type="ECO:0000313" key="6">
    <source>
        <dbReference type="EMBL" id="OWZ21813.1"/>
    </source>
</evidence>
<proteinExistence type="inferred from homology"/>
<reference evidence="7" key="1">
    <citation type="submission" date="2017-03" db="EMBL/GenBank/DDBJ databases">
        <title>Phytopthora megakarya and P. palmivora, two closely related causual agents of cacao black pod achieved similar genome size and gene model numbers by different mechanisms.</title>
        <authorList>
            <person name="Ali S."/>
            <person name="Shao J."/>
            <person name="Larry D.J."/>
            <person name="Kronmiller B."/>
            <person name="Shen D."/>
            <person name="Strem M.D."/>
            <person name="Melnick R.L."/>
            <person name="Guiltinan M.J."/>
            <person name="Tyler B.M."/>
            <person name="Meinhardt L.W."/>
            <person name="Bailey B.A."/>
        </authorList>
    </citation>
    <scope>NUCLEOTIDE SEQUENCE [LARGE SCALE GENOMIC DNA]</scope>
    <source>
        <strain evidence="7">zdho120</strain>
    </source>
</reference>
<evidence type="ECO:0000256" key="1">
    <source>
        <dbReference type="ARBA" id="ARBA00004613"/>
    </source>
</evidence>
<evidence type="ECO:0000313" key="7">
    <source>
        <dbReference type="Proteomes" id="UP000198211"/>
    </source>
</evidence>
<evidence type="ECO:0000256" key="2">
    <source>
        <dbReference type="ARBA" id="ARBA00010400"/>
    </source>
</evidence>
<sequence length="133" mass="15031">MRTYITFLVVVVSLLASTTAATISELSTNAQKYPQSAENVQTEKIGARLLRTRVDDELSEERGALNKVLEAAKSVLNWNNKYDKVLKMSDQQLLNQNKGPNYVTDLARKFEVKGGAKEKVDELYKVGKRYNNF</sequence>
<evidence type="ECO:0000256" key="5">
    <source>
        <dbReference type="RuleBase" id="RU367124"/>
    </source>
</evidence>
<comment type="subcellular location">
    <subcellularLocation>
        <location evidence="1 5">Secreted</location>
    </subcellularLocation>
</comment>
<evidence type="ECO:0000256" key="3">
    <source>
        <dbReference type="ARBA" id="ARBA00022525"/>
    </source>
</evidence>
<dbReference type="Pfam" id="PF16810">
    <property type="entry name" value="RXLR"/>
    <property type="match status" value="1"/>
</dbReference>
<keyword evidence="4 5" id="KW-0732">Signal</keyword>
<comment type="domain">
    <text evidence="5">The RxLR-dEER motif acts to carry the protein into the host cell cytoplasm through binding to cell surface phosphatidylinositol-3-phosphate.</text>
</comment>
<organism evidence="6 7">
    <name type="scientific">Phytophthora megakarya</name>
    <dbReference type="NCBI Taxonomy" id="4795"/>
    <lineage>
        <taxon>Eukaryota</taxon>
        <taxon>Sar</taxon>
        <taxon>Stramenopiles</taxon>
        <taxon>Oomycota</taxon>
        <taxon>Peronosporomycetes</taxon>
        <taxon>Peronosporales</taxon>
        <taxon>Peronosporaceae</taxon>
        <taxon>Phytophthora</taxon>
    </lineage>
</organism>
<feature type="signal peptide" evidence="5">
    <location>
        <begin position="1"/>
        <end position="20"/>
    </location>
</feature>
<gene>
    <name evidence="6" type="ORF">PHMEG_0003563</name>
</gene>
<dbReference type="InterPro" id="IPR031825">
    <property type="entry name" value="RXLR"/>
</dbReference>
<feature type="chain" id="PRO_5045000464" description="RxLR effector protein" evidence="5">
    <location>
        <begin position="21"/>
        <end position="133"/>
    </location>
</feature>
<keyword evidence="7" id="KW-1185">Reference proteome</keyword>
<dbReference type="AlphaFoldDB" id="A0A225WW38"/>
<dbReference type="EMBL" id="NBNE01000186">
    <property type="protein sequence ID" value="OWZ21813.1"/>
    <property type="molecule type" value="Genomic_DNA"/>
</dbReference>
<keyword evidence="3 5" id="KW-0964">Secreted</keyword>